<evidence type="ECO:0000256" key="4">
    <source>
        <dbReference type="ARBA" id="ARBA00023186"/>
    </source>
</evidence>
<dbReference type="Pfam" id="PF01782">
    <property type="entry name" value="RimM"/>
    <property type="match status" value="1"/>
</dbReference>
<gene>
    <name evidence="7" type="ORF">METZ01_LOCUS50496</name>
</gene>
<sequence length="163" mass="18360">MGKLLKPRGLKGELWMTVFNEVDSALRIGMKIWVASENGEFSIQIIESFKITEKKSWIKFEGCQNREDTDNLLGLNFSIPRSDFTPLDGNEFYLVDIIGSTVLDEDRKIIGSVIDMMSLPAQNIVVVKTNKGEVLIPYVDAHILLFDDKGNNLIVKNIEGLLN</sequence>
<dbReference type="InterPro" id="IPR009000">
    <property type="entry name" value="Transl_B-barrel_sf"/>
</dbReference>
<dbReference type="InterPro" id="IPR011961">
    <property type="entry name" value="RimM"/>
</dbReference>
<dbReference type="SUPFAM" id="SSF50447">
    <property type="entry name" value="Translation proteins"/>
    <property type="match status" value="1"/>
</dbReference>
<dbReference type="Pfam" id="PF24986">
    <property type="entry name" value="PRC_RimM"/>
    <property type="match status" value="1"/>
</dbReference>
<dbReference type="EMBL" id="UINC01002528">
    <property type="protein sequence ID" value="SUZ97642.1"/>
    <property type="molecule type" value="Genomic_DNA"/>
</dbReference>
<evidence type="ECO:0000313" key="7">
    <source>
        <dbReference type="EMBL" id="SUZ97642.1"/>
    </source>
</evidence>
<evidence type="ECO:0000256" key="1">
    <source>
        <dbReference type="ARBA" id="ARBA00022490"/>
    </source>
</evidence>
<evidence type="ECO:0008006" key="8">
    <source>
        <dbReference type="Google" id="ProtNLM"/>
    </source>
</evidence>
<reference evidence="7" key="1">
    <citation type="submission" date="2018-05" db="EMBL/GenBank/DDBJ databases">
        <authorList>
            <person name="Lanie J.A."/>
            <person name="Ng W.-L."/>
            <person name="Kazmierczak K.M."/>
            <person name="Andrzejewski T.M."/>
            <person name="Davidsen T.M."/>
            <person name="Wayne K.J."/>
            <person name="Tettelin H."/>
            <person name="Glass J.I."/>
            <person name="Rusch D."/>
            <person name="Podicherti R."/>
            <person name="Tsui H.-C.T."/>
            <person name="Winkler M.E."/>
        </authorList>
    </citation>
    <scope>NUCLEOTIDE SEQUENCE</scope>
</reference>
<keyword evidence="4" id="KW-0143">Chaperone</keyword>
<accession>A0A381S0P2</accession>
<dbReference type="InterPro" id="IPR011033">
    <property type="entry name" value="PRC_barrel-like_sf"/>
</dbReference>
<dbReference type="GO" id="GO:0005840">
    <property type="term" value="C:ribosome"/>
    <property type="evidence" value="ECO:0007669"/>
    <property type="project" value="InterPro"/>
</dbReference>
<evidence type="ECO:0000259" key="6">
    <source>
        <dbReference type="Pfam" id="PF24986"/>
    </source>
</evidence>
<protein>
    <recommendedName>
        <fullName evidence="8">Ribosome maturation factor RimM</fullName>
    </recommendedName>
</protein>
<keyword evidence="3" id="KW-0698">rRNA processing</keyword>
<feature type="domain" description="Ribosome maturation factor RimM PRC barrel" evidence="6">
    <location>
        <begin position="95"/>
        <end position="158"/>
    </location>
</feature>
<dbReference type="SUPFAM" id="SSF50346">
    <property type="entry name" value="PRC-barrel domain"/>
    <property type="match status" value="1"/>
</dbReference>
<dbReference type="GO" id="GO:0006364">
    <property type="term" value="P:rRNA processing"/>
    <property type="evidence" value="ECO:0007669"/>
    <property type="project" value="UniProtKB-KW"/>
</dbReference>
<organism evidence="7">
    <name type="scientific">marine metagenome</name>
    <dbReference type="NCBI Taxonomy" id="408172"/>
    <lineage>
        <taxon>unclassified sequences</taxon>
        <taxon>metagenomes</taxon>
        <taxon>ecological metagenomes</taxon>
    </lineage>
</organism>
<feature type="domain" description="RimM N-terminal" evidence="5">
    <location>
        <begin position="1"/>
        <end position="83"/>
    </location>
</feature>
<dbReference type="Gene3D" id="2.30.30.240">
    <property type="entry name" value="PRC-barrel domain"/>
    <property type="match status" value="1"/>
</dbReference>
<dbReference type="NCBIfam" id="TIGR02273">
    <property type="entry name" value="16S_RimM"/>
    <property type="match status" value="1"/>
</dbReference>
<dbReference type="HAMAP" id="MF_00014">
    <property type="entry name" value="Ribosome_mat_RimM"/>
    <property type="match status" value="1"/>
</dbReference>
<dbReference type="PANTHER" id="PTHR33692:SF1">
    <property type="entry name" value="RIBOSOME MATURATION FACTOR RIMM"/>
    <property type="match status" value="1"/>
</dbReference>
<dbReference type="PANTHER" id="PTHR33692">
    <property type="entry name" value="RIBOSOME MATURATION FACTOR RIMM"/>
    <property type="match status" value="1"/>
</dbReference>
<proteinExistence type="inferred from homology"/>
<dbReference type="InterPro" id="IPR056792">
    <property type="entry name" value="PRC_RimM"/>
</dbReference>
<evidence type="ECO:0000256" key="2">
    <source>
        <dbReference type="ARBA" id="ARBA00022517"/>
    </source>
</evidence>
<dbReference type="GO" id="GO:0043022">
    <property type="term" value="F:ribosome binding"/>
    <property type="evidence" value="ECO:0007669"/>
    <property type="project" value="InterPro"/>
</dbReference>
<dbReference type="Gene3D" id="2.40.30.60">
    <property type="entry name" value="RimM"/>
    <property type="match status" value="1"/>
</dbReference>
<dbReference type="InterPro" id="IPR036976">
    <property type="entry name" value="RimM_N_sf"/>
</dbReference>
<dbReference type="InterPro" id="IPR002676">
    <property type="entry name" value="RimM_N"/>
</dbReference>
<dbReference type="AlphaFoldDB" id="A0A381S0P2"/>
<evidence type="ECO:0000259" key="5">
    <source>
        <dbReference type="Pfam" id="PF01782"/>
    </source>
</evidence>
<keyword evidence="2" id="KW-0690">Ribosome biogenesis</keyword>
<keyword evidence="1" id="KW-0963">Cytoplasm</keyword>
<name>A0A381S0P2_9ZZZZ</name>
<evidence type="ECO:0000256" key="3">
    <source>
        <dbReference type="ARBA" id="ARBA00022552"/>
    </source>
</evidence>